<keyword evidence="1" id="KW-0694">RNA-binding</keyword>
<dbReference type="Pfam" id="PF00035">
    <property type="entry name" value="dsrm"/>
    <property type="match status" value="1"/>
</dbReference>
<dbReference type="AlphaFoldDB" id="D8QDE7"/>
<evidence type="ECO:0000313" key="3">
    <source>
        <dbReference type="EMBL" id="EFI93978.1"/>
    </source>
</evidence>
<dbReference type="OrthoDB" id="3246846at2759"/>
<dbReference type="EMBL" id="GL377310">
    <property type="protein sequence ID" value="EFI93978.1"/>
    <property type="molecule type" value="Genomic_DNA"/>
</dbReference>
<dbReference type="HOGENOM" id="CLU_2655846_0_0_1"/>
<dbReference type="PROSITE" id="PS50137">
    <property type="entry name" value="DS_RBD"/>
    <property type="match status" value="1"/>
</dbReference>
<dbReference type="VEuPathDB" id="FungiDB:SCHCODRAFT_01174646"/>
<dbReference type="SUPFAM" id="SSF54768">
    <property type="entry name" value="dsRNA-binding domain-like"/>
    <property type="match status" value="1"/>
</dbReference>
<dbReference type="InParanoid" id="D8QDE7"/>
<dbReference type="RefSeq" id="XP_003028881.1">
    <property type="nucleotide sequence ID" value="XM_003028835.1"/>
</dbReference>
<evidence type="ECO:0000256" key="1">
    <source>
        <dbReference type="PROSITE-ProRule" id="PRU00266"/>
    </source>
</evidence>
<dbReference type="Proteomes" id="UP000007431">
    <property type="component" value="Unassembled WGS sequence"/>
</dbReference>
<sequence length="74" mass="8316">MEHWRTKLHNKVRGNGWQPPVYDFKAFGPSHAPMWLCIVRLQGAEYGRGDAPTKGAAAEIAAQRAFQELLHMGL</sequence>
<name>D8QDE7_SCHCM</name>
<accession>D8QDE7</accession>
<evidence type="ECO:0000259" key="2">
    <source>
        <dbReference type="PROSITE" id="PS50137"/>
    </source>
</evidence>
<reference evidence="3 4" key="1">
    <citation type="journal article" date="2010" name="Nat. Biotechnol.">
        <title>Genome sequence of the model mushroom Schizophyllum commune.</title>
        <authorList>
            <person name="Ohm R.A."/>
            <person name="de Jong J.F."/>
            <person name="Lugones L.G."/>
            <person name="Aerts A."/>
            <person name="Kothe E."/>
            <person name="Stajich J.E."/>
            <person name="de Vries R.P."/>
            <person name="Record E."/>
            <person name="Levasseur A."/>
            <person name="Baker S.E."/>
            <person name="Bartholomew K.A."/>
            <person name="Coutinho P.M."/>
            <person name="Erdmann S."/>
            <person name="Fowler T.J."/>
            <person name="Gathman A.C."/>
            <person name="Lombard V."/>
            <person name="Henrissat B."/>
            <person name="Knabe N."/>
            <person name="Kuees U."/>
            <person name="Lilly W.W."/>
            <person name="Lindquist E."/>
            <person name="Lucas S."/>
            <person name="Magnuson J.K."/>
            <person name="Piumi F."/>
            <person name="Raudaskoski M."/>
            <person name="Salamov A."/>
            <person name="Schmutz J."/>
            <person name="Schwarze F.W.M.R."/>
            <person name="vanKuyk P.A."/>
            <person name="Horton J.S."/>
            <person name="Grigoriev I.V."/>
            <person name="Woesten H.A.B."/>
        </authorList>
    </citation>
    <scope>NUCLEOTIDE SEQUENCE [LARGE SCALE GENOMIC DNA]</scope>
    <source>
        <strain evidence="4">H4-8 / FGSC 9210</strain>
    </source>
</reference>
<dbReference type="GeneID" id="9590908"/>
<dbReference type="SMART" id="SM00358">
    <property type="entry name" value="DSRM"/>
    <property type="match status" value="1"/>
</dbReference>
<keyword evidence="4" id="KW-1185">Reference proteome</keyword>
<feature type="domain" description="DRBM" evidence="2">
    <location>
        <begin position="3"/>
        <end position="71"/>
    </location>
</feature>
<proteinExistence type="predicted"/>
<dbReference type="InterPro" id="IPR014720">
    <property type="entry name" value="dsRBD_dom"/>
</dbReference>
<organism evidence="4">
    <name type="scientific">Schizophyllum commune (strain H4-8 / FGSC 9210)</name>
    <name type="common">Split gill fungus</name>
    <dbReference type="NCBI Taxonomy" id="578458"/>
    <lineage>
        <taxon>Eukaryota</taxon>
        <taxon>Fungi</taxon>
        <taxon>Dikarya</taxon>
        <taxon>Basidiomycota</taxon>
        <taxon>Agaricomycotina</taxon>
        <taxon>Agaricomycetes</taxon>
        <taxon>Agaricomycetidae</taxon>
        <taxon>Agaricales</taxon>
        <taxon>Schizophyllaceae</taxon>
        <taxon>Schizophyllum</taxon>
    </lineage>
</organism>
<feature type="non-terminal residue" evidence="3">
    <location>
        <position position="74"/>
    </location>
</feature>
<dbReference type="Gene3D" id="3.30.160.20">
    <property type="match status" value="1"/>
</dbReference>
<dbReference type="CDD" id="cd00048">
    <property type="entry name" value="DSRM_SF"/>
    <property type="match status" value="1"/>
</dbReference>
<protein>
    <recommendedName>
        <fullName evidence="2">DRBM domain-containing protein</fullName>
    </recommendedName>
</protein>
<gene>
    <name evidence="3" type="ORF">SCHCODRAFT_111887</name>
</gene>
<dbReference type="KEGG" id="scm:SCHCO_01174646"/>
<evidence type="ECO:0000313" key="4">
    <source>
        <dbReference type="Proteomes" id="UP000007431"/>
    </source>
</evidence>
<dbReference type="GO" id="GO:0003723">
    <property type="term" value="F:RNA binding"/>
    <property type="evidence" value="ECO:0007669"/>
    <property type="project" value="UniProtKB-UniRule"/>
</dbReference>